<gene>
    <name evidence="1" type="ORF">PLXY2_LOCUS5206</name>
</gene>
<dbReference type="Proteomes" id="UP000653454">
    <property type="component" value="Unassembled WGS sequence"/>
</dbReference>
<comment type="caution">
    <text evidence="1">The sequence shown here is derived from an EMBL/GenBank/DDBJ whole genome shotgun (WGS) entry which is preliminary data.</text>
</comment>
<sequence>MASALAMLQGLRQKVKGSEYQDCRTLQVDMPAPSSVDVAFDNLTFRVSVGFRTKTEKQTATACVGSVTCKPVEQSRLLVSQYGKAANPLFMIQYP</sequence>
<proteinExistence type="predicted"/>
<dbReference type="AlphaFoldDB" id="A0A8S4EDB8"/>
<accession>A0A8S4EDB8</accession>
<protein>
    <submittedName>
        <fullName evidence="1">(diamondback moth) hypothetical protein</fullName>
    </submittedName>
</protein>
<dbReference type="EMBL" id="CAJHNJ030000015">
    <property type="protein sequence ID" value="CAG9113374.1"/>
    <property type="molecule type" value="Genomic_DNA"/>
</dbReference>
<keyword evidence="2" id="KW-1185">Reference proteome</keyword>
<reference evidence="1" key="1">
    <citation type="submission" date="2020-11" db="EMBL/GenBank/DDBJ databases">
        <authorList>
            <person name="Whiteford S."/>
        </authorList>
    </citation>
    <scope>NUCLEOTIDE SEQUENCE</scope>
</reference>
<evidence type="ECO:0000313" key="1">
    <source>
        <dbReference type="EMBL" id="CAG9113374.1"/>
    </source>
</evidence>
<name>A0A8S4EDB8_PLUXY</name>
<organism evidence="1 2">
    <name type="scientific">Plutella xylostella</name>
    <name type="common">Diamondback moth</name>
    <name type="synonym">Plutella maculipennis</name>
    <dbReference type="NCBI Taxonomy" id="51655"/>
    <lineage>
        <taxon>Eukaryota</taxon>
        <taxon>Metazoa</taxon>
        <taxon>Ecdysozoa</taxon>
        <taxon>Arthropoda</taxon>
        <taxon>Hexapoda</taxon>
        <taxon>Insecta</taxon>
        <taxon>Pterygota</taxon>
        <taxon>Neoptera</taxon>
        <taxon>Endopterygota</taxon>
        <taxon>Lepidoptera</taxon>
        <taxon>Glossata</taxon>
        <taxon>Ditrysia</taxon>
        <taxon>Yponomeutoidea</taxon>
        <taxon>Plutellidae</taxon>
        <taxon>Plutella</taxon>
    </lineage>
</organism>
<evidence type="ECO:0000313" key="2">
    <source>
        <dbReference type="Proteomes" id="UP000653454"/>
    </source>
</evidence>